<sequence>MVSAAPTGLRHASVFAAILILAGAGALPAHAAEPDRPLAQSHAAEAEQSPTDPLAPRDGRSLGVSATTAAAGSPDASMSLRAAGTGSISGTIGELIDYNTAAPLDGATVTAFTYDDVTDTLSAPVASGTSASDGSYSIAGLETGEYVVLVEDGTAGSKLLPDFYPNQAFAAYATPVAVTDGQDSPGIDEVLAPMLSDYIAGATRYETSAAISAEFPSGVDCVYVASGQNFPDALSAAPAAATCGGPLLLVQPTAVPTAIADELTRLSPETIYIAGGTVAVSAGVQSTLAGLVPGADVVRYAGADRFATSRMIVDGAFGSTTFVWIATGLNFPDALAASNAAAAYREPVLIVPGTAASLNAATMTTIANRSPEAIAIAGGTAVVSTGIENQLWALYGMIRLAGADRYATSVAINEWAWSVPDGAYSVFAFVTNGTKFPDALSGAALAGGLAYAPMYTVPPRCVPDAVQDHIAALGVYETYLLGYFSEISFEEPLKRC</sequence>
<accession>A0A6L5R3E9</accession>
<dbReference type="PANTHER" id="PTHR30032:SF8">
    <property type="entry name" value="GERMINATION-SPECIFIC N-ACETYLMURAMOYL-L-ALANINE AMIDASE"/>
    <property type="match status" value="1"/>
</dbReference>
<feature type="signal peptide" evidence="2">
    <location>
        <begin position="1"/>
        <end position="31"/>
    </location>
</feature>
<dbReference type="InterPro" id="IPR051922">
    <property type="entry name" value="Bact_Sporulation_Assoc"/>
</dbReference>
<dbReference type="EMBL" id="WKJD01000012">
    <property type="protein sequence ID" value="MRX43577.1"/>
    <property type="molecule type" value="Genomic_DNA"/>
</dbReference>
<dbReference type="Proteomes" id="UP000476511">
    <property type="component" value="Unassembled WGS sequence"/>
</dbReference>
<dbReference type="Pfam" id="PF04122">
    <property type="entry name" value="CW_binding_2"/>
    <property type="match status" value="3"/>
</dbReference>
<proteinExistence type="predicted"/>
<keyword evidence="2" id="KW-0732">Signal</keyword>
<dbReference type="AlphaFoldDB" id="A0A6L5R3E9"/>
<evidence type="ECO:0000313" key="4">
    <source>
        <dbReference type="Proteomes" id="UP000476511"/>
    </source>
</evidence>
<dbReference type="RefSeq" id="WP_154345879.1">
    <property type="nucleotide sequence ID" value="NZ_WKJD01000012.1"/>
</dbReference>
<dbReference type="SUPFAM" id="SSF117074">
    <property type="entry name" value="Hypothetical protein PA1324"/>
    <property type="match status" value="1"/>
</dbReference>
<evidence type="ECO:0000256" key="2">
    <source>
        <dbReference type="SAM" id="SignalP"/>
    </source>
</evidence>
<feature type="region of interest" description="Disordered" evidence="1">
    <location>
        <begin position="32"/>
        <end position="71"/>
    </location>
</feature>
<evidence type="ECO:0008006" key="5">
    <source>
        <dbReference type="Google" id="ProtNLM"/>
    </source>
</evidence>
<protein>
    <recommendedName>
        <fullName evidence="5">Cell wall-binding repeat-containing protein</fullName>
    </recommendedName>
</protein>
<dbReference type="InterPro" id="IPR007253">
    <property type="entry name" value="Cell_wall-bd_2"/>
</dbReference>
<evidence type="ECO:0000313" key="3">
    <source>
        <dbReference type="EMBL" id="MRX43577.1"/>
    </source>
</evidence>
<keyword evidence="4" id="KW-1185">Reference proteome</keyword>
<dbReference type="PANTHER" id="PTHR30032">
    <property type="entry name" value="N-ACETYLMURAMOYL-L-ALANINE AMIDASE-RELATED"/>
    <property type="match status" value="1"/>
</dbReference>
<reference evidence="3 4" key="1">
    <citation type="submission" date="2019-11" db="EMBL/GenBank/DDBJ databases">
        <title>Agromyces kandeliae sp. nov., isolated from mangrove soil.</title>
        <authorList>
            <person name="Wang R."/>
        </authorList>
    </citation>
    <scope>NUCLEOTIDE SEQUENCE [LARGE SCALE GENOMIC DNA]</scope>
    <source>
        <strain evidence="3 4">Q22</strain>
    </source>
</reference>
<dbReference type="Gene3D" id="3.40.50.12090">
    <property type="match status" value="2"/>
</dbReference>
<comment type="caution">
    <text evidence="3">The sequence shown here is derived from an EMBL/GenBank/DDBJ whole genome shotgun (WGS) entry which is preliminary data.</text>
</comment>
<feature type="chain" id="PRO_5027082848" description="Cell wall-binding repeat-containing protein" evidence="2">
    <location>
        <begin position="32"/>
        <end position="496"/>
    </location>
</feature>
<evidence type="ECO:0000256" key="1">
    <source>
        <dbReference type="SAM" id="MobiDB-lite"/>
    </source>
</evidence>
<name>A0A6L5R3E9_9MICO</name>
<gene>
    <name evidence="3" type="ORF">GJR97_07520</name>
</gene>
<organism evidence="3 4">
    <name type="scientific">Agromyces kandeliae</name>
    <dbReference type="NCBI Taxonomy" id="2666141"/>
    <lineage>
        <taxon>Bacteria</taxon>
        <taxon>Bacillati</taxon>
        <taxon>Actinomycetota</taxon>
        <taxon>Actinomycetes</taxon>
        <taxon>Micrococcales</taxon>
        <taxon>Microbacteriaceae</taxon>
        <taxon>Agromyces</taxon>
    </lineage>
</organism>